<evidence type="ECO:0000313" key="2">
    <source>
        <dbReference type="EMBL" id="RMX60683.1"/>
    </source>
</evidence>
<accession>A0A3M6V3Z1</accession>
<keyword evidence="1" id="KW-0472">Membrane</keyword>
<reference evidence="2 3" key="1">
    <citation type="journal article" date="2018" name="Sci. Rep.">
        <title>Comparative analysis of the Pocillopora damicornis genome highlights role of immune system in coral evolution.</title>
        <authorList>
            <person name="Cunning R."/>
            <person name="Bay R.A."/>
            <person name="Gillette P."/>
            <person name="Baker A.C."/>
            <person name="Traylor-Knowles N."/>
        </authorList>
    </citation>
    <scope>NUCLEOTIDE SEQUENCE [LARGE SCALE GENOMIC DNA]</scope>
    <source>
        <strain evidence="2">RSMAS</strain>
        <tissue evidence="2">Whole animal</tissue>
    </source>
</reference>
<gene>
    <name evidence="2" type="ORF">pdam_00014537</name>
</gene>
<protein>
    <submittedName>
        <fullName evidence="2">Uncharacterized protein</fullName>
    </submittedName>
</protein>
<sequence>MYAHVDQLQETVLKARKQEWLLVCRNVAEKKNSKSGSVKRKIFFCNFFRFCLESKLQNHGKKGEMLVVVLILIHWLNFFIFVVSACISLLSSSLMPYRTLLTSCDDMNIFVVPVFQPHGGNGMCTKSPTYQGHPSFDVVLHSLRNQVTLLVLLGKFPIECIFCSQTPPYSSFPDREKLVSLCCSFLGNCQKIKFDLRVQQTPLFSVTRDTSEVLIGDRAL</sequence>
<keyword evidence="1" id="KW-1133">Transmembrane helix</keyword>
<name>A0A3M6V3Z1_POCDA</name>
<dbReference type="EMBL" id="RCHS01000124">
    <property type="protein sequence ID" value="RMX60683.1"/>
    <property type="molecule type" value="Genomic_DNA"/>
</dbReference>
<evidence type="ECO:0000313" key="3">
    <source>
        <dbReference type="Proteomes" id="UP000275408"/>
    </source>
</evidence>
<dbReference type="OrthoDB" id="79514at2759"/>
<dbReference type="Proteomes" id="UP000275408">
    <property type="component" value="Unassembled WGS sequence"/>
</dbReference>
<evidence type="ECO:0000256" key="1">
    <source>
        <dbReference type="SAM" id="Phobius"/>
    </source>
</evidence>
<proteinExistence type="predicted"/>
<comment type="caution">
    <text evidence="2">The sequence shown here is derived from an EMBL/GenBank/DDBJ whole genome shotgun (WGS) entry which is preliminary data.</text>
</comment>
<feature type="transmembrane region" description="Helical" evidence="1">
    <location>
        <begin position="65"/>
        <end position="90"/>
    </location>
</feature>
<keyword evidence="3" id="KW-1185">Reference proteome</keyword>
<keyword evidence="1" id="KW-0812">Transmembrane</keyword>
<dbReference type="AlphaFoldDB" id="A0A3M6V3Z1"/>
<organism evidence="2 3">
    <name type="scientific">Pocillopora damicornis</name>
    <name type="common">Cauliflower coral</name>
    <name type="synonym">Millepora damicornis</name>
    <dbReference type="NCBI Taxonomy" id="46731"/>
    <lineage>
        <taxon>Eukaryota</taxon>
        <taxon>Metazoa</taxon>
        <taxon>Cnidaria</taxon>
        <taxon>Anthozoa</taxon>
        <taxon>Hexacorallia</taxon>
        <taxon>Scleractinia</taxon>
        <taxon>Astrocoeniina</taxon>
        <taxon>Pocilloporidae</taxon>
        <taxon>Pocillopora</taxon>
    </lineage>
</organism>